<evidence type="ECO:0000313" key="1">
    <source>
        <dbReference type="EMBL" id="GAV03325.1"/>
    </source>
</evidence>
<organism evidence="1 2">
    <name type="scientific">Ramazzottius varieornatus</name>
    <name type="common">Water bear</name>
    <name type="synonym">Tardigrade</name>
    <dbReference type="NCBI Taxonomy" id="947166"/>
    <lineage>
        <taxon>Eukaryota</taxon>
        <taxon>Metazoa</taxon>
        <taxon>Ecdysozoa</taxon>
        <taxon>Tardigrada</taxon>
        <taxon>Eutardigrada</taxon>
        <taxon>Parachela</taxon>
        <taxon>Hypsibioidea</taxon>
        <taxon>Ramazzottiidae</taxon>
        <taxon>Ramazzottius</taxon>
    </lineage>
</organism>
<accession>A0A1D1VP20</accession>
<evidence type="ECO:0000313" key="2">
    <source>
        <dbReference type="Proteomes" id="UP000186922"/>
    </source>
</evidence>
<name>A0A1D1VP20_RAMVA</name>
<dbReference type="AlphaFoldDB" id="A0A1D1VP20"/>
<proteinExistence type="predicted"/>
<protein>
    <submittedName>
        <fullName evidence="1">Uncharacterized protein</fullName>
    </submittedName>
</protein>
<comment type="caution">
    <text evidence="1">The sequence shown here is derived from an EMBL/GenBank/DDBJ whole genome shotgun (WGS) entry which is preliminary data.</text>
</comment>
<keyword evidence="2" id="KW-1185">Reference proteome</keyword>
<dbReference type="PROSITE" id="PS51257">
    <property type="entry name" value="PROKAR_LIPOPROTEIN"/>
    <property type="match status" value="1"/>
</dbReference>
<dbReference type="Proteomes" id="UP000186922">
    <property type="component" value="Unassembled WGS sequence"/>
</dbReference>
<reference evidence="1 2" key="1">
    <citation type="journal article" date="2016" name="Nat. Commun.">
        <title>Extremotolerant tardigrade genome and improved radiotolerance of human cultured cells by tardigrade-unique protein.</title>
        <authorList>
            <person name="Hashimoto T."/>
            <person name="Horikawa D.D."/>
            <person name="Saito Y."/>
            <person name="Kuwahara H."/>
            <person name="Kozuka-Hata H."/>
            <person name="Shin-I T."/>
            <person name="Minakuchi Y."/>
            <person name="Ohishi K."/>
            <person name="Motoyama A."/>
            <person name="Aizu T."/>
            <person name="Enomoto A."/>
            <person name="Kondo K."/>
            <person name="Tanaka S."/>
            <person name="Hara Y."/>
            <person name="Koshikawa S."/>
            <person name="Sagara H."/>
            <person name="Miura T."/>
            <person name="Yokobori S."/>
            <person name="Miyagawa K."/>
            <person name="Suzuki Y."/>
            <person name="Kubo T."/>
            <person name="Oyama M."/>
            <person name="Kohara Y."/>
            <person name="Fujiyama A."/>
            <person name="Arakawa K."/>
            <person name="Katayama T."/>
            <person name="Toyoda A."/>
            <person name="Kunieda T."/>
        </authorList>
    </citation>
    <scope>NUCLEOTIDE SEQUENCE [LARGE SCALE GENOMIC DNA]</scope>
    <source>
        <strain evidence="1 2">YOKOZUNA-1</strain>
    </source>
</reference>
<dbReference type="EMBL" id="BDGG01000009">
    <property type="protein sequence ID" value="GAV03325.1"/>
    <property type="molecule type" value="Genomic_DNA"/>
</dbReference>
<sequence>MSRSTKQPAQPHSLLGQACPCCKSIKRPQSDTSYLTTIQPKLNEPLGWIAQSKRCLKVAPRPLKAPLRIVKISDLPIAEVIDETIWTTCSDLKGVQGSSRQNDQAHDSVFTNKEMGCYETTLGCMSHPERKGAGYFALTIVQKLN</sequence>
<gene>
    <name evidence="1" type="primary">RvY_13767-1</name>
    <name evidence="1" type="synonym">RvY_13767.1</name>
    <name evidence="1" type="ORF">RvY_13767</name>
</gene>